<dbReference type="SUPFAM" id="SSF56954">
    <property type="entry name" value="Outer membrane efflux proteins (OEP)"/>
    <property type="match status" value="1"/>
</dbReference>
<name>A0A250IVA7_9BACT</name>
<evidence type="ECO:0000256" key="7">
    <source>
        <dbReference type="ARBA" id="ARBA00023237"/>
    </source>
</evidence>
<evidence type="ECO:0000256" key="5">
    <source>
        <dbReference type="ARBA" id="ARBA00022692"/>
    </source>
</evidence>
<feature type="region of interest" description="Disordered" evidence="8">
    <location>
        <begin position="24"/>
        <end position="45"/>
    </location>
</feature>
<reference evidence="10 11" key="1">
    <citation type="submission" date="2017-06" db="EMBL/GenBank/DDBJ databases">
        <title>Sequencing and comparative analysis of myxobacterial genomes.</title>
        <authorList>
            <person name="Rupp O."/>
            <person name="Goesmann A."/>
            <person name="Sogaard-Andersen L."/>
        </authorList>
    </citation>
    <scope>NUCLEOTIDE SEQUENCE [LARGE SCALE GENOMIC DNA]</scope>
    <source>
        <strain evidence="10 11">DSM 52655</strain>
    </source>
</reference>
<keyword evidence="6" id="KW-0472">Membrane</keyword>
<dbReference type="GO" id="GO:0009279">
    <property type="term" value="C:cell outer membrane"/>
    <property type="evidence" value="ECO:0007669"/>
    <property type="project" value="UniProtKB-SubCell"/>
</dbReference>
<evidence type="ECO:0000256" key="1">
    <source>
        <dbReference type="ARBA" id="ARBA00004442"/>
    </source>
</evidence>
<organism evidence="10 11">
    <name type="scientific">Cystobacter fuscus</name>
    <dbReference type="NCBI Taxonomy" id="43"/>
    <lineage>
        <taxon>Bacteria</taxon>
        <taxon>Pseudomonadati</taxon>
        <taxon>Myxococcota</taxon>
        <taxon>Myxococcia</taxon>
        <taxon>Myxococcales</taxon>
        <taxon>Cystobacterineae</taxon>
        <taxon>Archangiaceae</taxon>
        <taxon>Cystobacter</taxon>
    </lineage>
</organism>
<feature type="signal peptide" evidence="9">
    <location>
        <begin position="1"/>
        <end position="22"/>
    </location>
</feature>
<dbReference type="Proteomes" id="UP000217257">
    <property type="component" value="Chromosome"/>
</dbReference>
<protein>
    <submittedName>
        <fullName evidence="10">Efflux transporter HAE1 family, outer membrane efflux protein</fullName>
    </submittedName>
</protein>
<sequence length="480" mass="50729">MNPYLLTAFLSHAVLVPGVTLAQANPPPAPPQEAAAQPPQPEVSDPMLAPVPPAPVQVSTWDEALQMLRQRSTELGTALARVETASGQRRVALAGLLPTLNGSASVQHNLLGPTVALGGVPGNGTGGGGTGGGGVGGGVGGLTTTSPLGTANVAASLPLFDLQAVHSLRAADATRQAAEFSLDETRRQLTRTLAQTLAQVAASERLVEVNRVNLRSSLERLALAQRRMELGAGTRLDVIRLEQDAEAARASVVSGDESLRQARDALGFLLGSPQPVGLGRGLSLEELLAGGQRECRALQELQQRPDQAAARAQVEAAERSVSAARSQYLPTLQAQSSVVALTVDPGFARVPIWNIGAVLTLPFYDGGVREGRVWQARAQEETARQAAVNVERSATVEVRRVRRNVDVAGEQQRIAQRARELAAENDRLTRRSFEVGAGTSQDLVVSAAALRQAELNLVVSELQFFQARIESFLVEAACDW</sequence>
<dbReference type="GO" id="GO:0015288">
    <property type="term" value="F:porin activity"/>
    <property type="evidence" value="ECO:0007669"/>
    <property type="project" value="TreeGrafter"/>
</dbReference>
<evidence type="ECO:0000256" key="9">
    <source>
        <dbReference type="SAM" id="SignalP"/>
    </source>
</evidence>
<dbReference type="Gene3D" id="1.20.1600.10">
    <property type="entry name" value="Outer membrane efflux proteins (OEP)"/>
    <property type="match status" value="1"/>
</dbReference>
<evidence type="ECO:0000256" key="4">
    <source>
        <dbReference type="ARBA" id="ARBA00022452"/>
    </source>
</evidence>
<comment type="subcellular location">
    <subcellularLocation>
        <location evidence="1">Cell outer membrane</location>
    </subcellularLocation>
</comment>
<dbReference type="PANTHER" id="PTHR30026:SF20">
    <property type="entry name" value="OUTER MEMBRANE PROTEIN TOLC"/>
    <property type="match status" value="1"/>
</dbReference>
<keyword evidence="9" id="KW-0732">Signal</keyword>
<evidence type="ECO:0000313" key="11">
    <source>
        <dbReference type="Proteomes" id="UP000217257"/>
    </source>
</evidence>
<dbReference type="KEGG" id="cfus:CYFUS_001108"/>
<dbReference type="RefSeq" id="WP_095984281.1">
    <property type="nucleotide sequence ID" value="NZ_CP022098.1"/>
</dbReference>
<accession>A0A250IVA7</accession>
<dbReference type="Pfam" id="PF02321">
    <property type="entry name" value="OEP"/>
    <property type="match status" value="2"/>
</dbReference>
<dbReference type="PANTHER" id="PTHR30026">
    <property type="entry name" value="OUTER MEMBRANE PROTEIN TOLC"/>
    <property type="match status" value="1"/>
</dbReference>
<feature type="chain" id="PRO_5012512963" evidence="9">
    <location>
        <begin position="23"/>
        <end position="480"/>
    </location>
</feature>
<gene>
    <name evidence="10" type="ORF">CYFUS_001108</name>
</gene>
<evidence type="ECO:0000256" key="8">
    <source>
        <dbReference type="SAM" id="MobiDB-lite"/>
    </source>
</evidence>
<dbReference type="GO" id="GO:0015562">
    <property type="term" value="F:efflux transmembrane transporter activity"/>
    <property type="evidence" value="ECO:0007669"/>
    <property type="project" value="InterPro"/>
</dbReference>
<dbReference type="EMBL" id="CP022098">
    <property type="protein sequence ID" value="ATB35694.1"/>
    <property type="molecule type" value="Genomic_DNA"/>
</dbReference>
<evidence type="ECO:0000256" key="6">
    <source>
        <dbReference type="ARBA" id="ARBA00023136"/>
    </source>
</evidence>
<dbReference type="GO" id="GO:1990281">
    <property type="term" value="C:efflux pump complex"/>
    <property type="evidence" value="ECO:0007669"/>
    <property type="project" value="TreeGrafter"/>
</dbReference>
<keyword evidence="5" id="KW-0812">Transmembrane</keyword>
<evidence type="ECO:0000256" key="2">
    <source>
        <dbReference type="ARBA" id="ARBA00007613"/>
    </source>
</evidence>
<dbReference type="InterPro" id="IPR003423">
    <property type="entry name" value="OMP_efflux"/>
</dbReference>
<dbReference type="AlphaFoldDB" id="A0A250IVA7"/>
<keyword evidence="4" id="KW-1134">Transmembrane beta strand</keyword>
<comment type="similarity">
    <text evidence="2">Belongs to the outer membrane factor (OMF) (TC 1.B.17) family.</text>
</comment>
<proteinExistence type="inferred from homology"/>
<evidence type="ECO:0000256" key="3">
    <source>
        <dbReference type="ARBA" id="ARBA00022448"/>
    </source>
</evidence>
<dbReference type="InterPro" id="IPR051906">
    <property type="entry name" value="TolC-like"/>
</dbReference>
<keyword evidence="3" id="KW-0813">Transport</keyword>
<evidence type="ECO:0000313" key="10">
    <source>
        <dbReference type="EMBL" id="ATB35694.1"/>
    </source>
</evidence>
<keyword evidence="7" id="KW-0998">Cell outer membrane</keyword>